<keyword evidence="1" id="KW-0805">Transcription regulation</keyword>
<dbReference type="PROSITE" id="PS50801">
    <property type="entry name" value="STAS"/>
    <property type="match status" value="1"/>
</dbReference>
<dbReference type="InterPro" id="IPR036513">
    <property type="entry name" value="STAS_dom_sf"/>
</dbReference>
<protein>
    <submittedName>
        <fullName evidence="4">ANTAR domain-containing protein</fullName>
    </submittedName>
</protein>
<dbReference type="InterPro" id="IPR003018">
    <property type="entry name" value="GAF"/>
</dbReference>
<dbReference type="Gene3D" id="3.30.750.24">
    <property type="entry name" value="STAS domain"/>
    <property type="match status" value="1"/>
</dbReference>
<dbReference type="InterPro" id="IPR002645">
    <property type="entry name" value="STAS_dom"/>
</dbReference>
<dbReference type="SUPFAM" id="SSF52091">
    <property type="entry name" value="SpoIIaa-like"/>
    <property type="match status" value="1"/>
</dbReference>
<dbReference type="Gene3D" id="3.30.450.40">
    <property type="match status" value="1"/>
</dbReference>
<reference evidence="4 5" key="1">
    <citation type="submission" date="2021-01" db="EMBL/GenBank/DDBJ databases">
        <title>WGS of actinomycetes isolated from Thailand.</title>
        <authorList>
            <person name="Thawai C."/>
        </authorList>
    </citation>
    <scope>NUCLEOTIDE SEQUENCE [LARGE SCALE GENOMIC DNA]</scope>
    <source>
        <strain evidence="4 5">CH5-8</strain>
    </source>
</reference>
<dbReference type="InterPro" id="IPR058548">
    <property type="entry name" value="MlaB-like_STAS"/>
</dbReference>
<organism evidence="4 5">
    <name type="scientific">Streptomyces musisoli</name>
    <dbReference type="NCBI Taxonomy" id="2802280"/>
    <lineage>
        <taxon>Bacteria</taxon>
        <taxon>Bacillati</taxon>
        <taxon>Actinomycetota</taxon>
        <taxon>Actinomycetes</taxon>
        <taxon>Kitasatosporales</taxon>
        <taxon>Streptomycetaceae</taxon>
        <taxon>Streptomyces</taxon>
    </lineage>
</organism>
<dbReference type="Proteomes" id="UP000621386">
    <property type="component" value="Unassembled WGS sequence"/>
</dbReference>
<evidence type="ECO:0000259" key="3">
    <source>
        <dbReference type="PROSITE" id="PS50801"/>
    </source>
</evidence>
<evidence type="ECO:0000256" key="1">
    <source>
        <dbReference type="ARBA" id="ARBA00023015"/>
    </source>
</evidence>
<gene>
    <name evidence="4" type="ORF">JK361_28710</name>
</gene>
<feature type="domain" description="STAS" evidence="3">
    <location>
        <begin position="16"/>
        <end position="115"/>
    </location>
</feature>
<dbReference type="SMART" id="SM00065">
    <property type="entry name" value="GAF"/>
    <property type="match status" value="1"/>
</dbReference>
<dbReference type="InterPro" id="IPR029016">
    <property type="entry name" value="GAF-like_dom_sf"/>
</dbReference>
<dbReference type="SMART" id="SM01012">
    <property type="entry name" value="ANTAR"/>
    <property type="match status" value="1"/>
</dbReference>
<dbReference type="InterPro" id="IPR005561">
    <property type="entry name" value="ANTAR"/>
</dbReference>
<accession>A0ABS1P8Y4</accession>
<dbReference type="EMBL" id="JAERRH010000013">
    <property type="protein sequence ID" value="MBL1108520.1"/>
    <property type="molecule type" value="Genomic_DNA"/>
</dbReference>
<dbReference type="CDD" id="cd07043">
    <property type="entry name" value="STAS_anti-anti-sigma_factors"/>
    <property type="match status" value="1"/>
</dbReference>
<dbReference type="Gene3D" id="1.10.10.10">
    <property type="entry name" value="Winged helix-like DNA-binding domain superfamily/Winged helix DNA-binding domain"/>
    <property type="match status" value="1"/>
</dbReference>
<dbReference type="Pfam" id="PF13466">
    <property type="entry name" value="STAS_2"/>
    <property type="match status" value="1"/>
</dbReference>
<evidence type="ECO:0000256" key="2">
    <source>
        <dbReference type="ARBA" id="ARBA00023163"/>
    </source>
</evidence>
<evidence type="ECO:0000313" key="4">
    <source>
        <dbReference type="EMBL" id="MBL1108520.1"/>
    </source>
</evidence>
<dbReference type="SUPFAM" id="SSF55781">
    <property type="entry name" value="GAF domain-like"/>
    <property type="match status" value="1"/>
</dbReference>
<keyword evidence="5" id="KW-1185">Reference proteome</keyword>
<proteinExistence type="predicted"/>
<dbReference type="Pfam" id="PF03861">
    <property type="entry name" value="ANTAR"/>
    <property type="match status" value="1"/>
</dbReference>
<dbReference type="Pfam" id="PF01590">
    <property type="entry name" value="GAF"/>
    <property type="match status" value="1"/>
</dbReference>
<dbReference type="InterPro" id="IPR036388">
    <property type="entry name" value="WH-like_DNA-bd_sf"/>
</dbReference>
<sequence length="395" mass="41628">MEQGGRATVQPVADRVMLLRLSGNIDARGAGVLGRELGPRLRRADERGLRVVLDMSGVRRLSSTAVGTLAAHVRHRTAGPVLVTGATTQVREALMTTSLPGIRLYPSLEGALATVCAGGPAPQEEVRQEGAEETSAELFGLRAKARTSGIIGIAQGILIARYALSGPAAAFALLRAGSQHHNVPLRVLASAVVTAPPPRTAQEWFPGRRHSPPPFGELEYAGPADPRDRRQMLKAAVYAAVTLTDADAAEIHLTDTVQDEALVLEAHHGLDAPYRDCLALIDGPPAVCARAQAEGRPVTVPDVAAEPDLARHPVGRAALAAGSRALYATPMLTEGGVCSGVICVHRTDPGAWLTAGQEAALDSLARDLAAWRSWYRRTVVQDALEYLHVHGPTGG</sequence>
<comment type="caution">
    <text evidence="4">The sequence shown here is derived from an EMBL/GenBank/DDBJ whole genome shotgun (WGS) entry which is preliminary data.</text>
</comment>
<keyword evidence="2" id="KW-0804">Transcription</keyword>
<name>A0ABS1P8Y4_9ACTN</name>
<evidence type="ECO:0000313" key="5">
    <source>
        <dbReference type="Proteomes" id="UP000621386"/>
    </source>
</evidence>